<name>A0A7W6J5N6_9HYPH</name>
<feature type="compositionally biased region" description="Low complexity" evidence="5">
    <location>
        <begin position="44"/>
        <end position="59"/>
    </location>
</feature>
<dbReference type="InterPro" id="IPR019133">
    <property type="entry name" value="MIC60"/>
</dbReference>
<dbReference type="Proteomes" id="UP000528286">
    <property type="component" value="Unassembled WGS sequence"/>
</dbReference>
<dbReference type="Pfam" id="PF09731">
    <property type="entry name" value="Mitofilin"/>
    <property type="match status" value="1"/>
</dbReference>
<evidence type="ECO:0000256" key="2">
    <source>
        <dbReference type="ARBA" id="ARBA00022692"/>
    </source>
</evidence>
<evidence type="ECO:0000313" key="7">
    <source>
        <dbReference type="EMBL" id="MBB4065239.1"/>
    </source>
</evidence>
<feature type="region of interest" description="Disordered" evidence="5">
    <location>
        <begin position="1"/>
        <end position="73"/>
    </location>
</feature>
<accession>A0A7W6J5N6</accession>
<evidence type="ECO:0000256" key="6">
    <source>
        <dbReference type="SAM" id="Phobius"/>
    </source>
</evidence>
<evidence type="ECO:0000256" key="1">
    <source>
        <dbReference type="ARBA" id="ARBA00004370"/>
    </source>
</evidence>
<dbReference type="RefSeq" id="WP_183366539.1">
    <property type="nucleotide sequence ID" value="NZ_JACIEZ010000004.1"/>
</dbReference>
<dbReference type="GO" id="GO:0016020">
    <property type="term" value="C:membrane"/>
    <property type="evidence" value="ECO:0007669"/>
    <property type="project" value="UniProtKB-SubCell"/>
</dbReference>
<evidence type="ECO:0008006" key="9">
    <source>
        <dbReference type="Google" id="ProtNLM"/>
    </source>
</evidence>
<gene>
    <name evidence="7" type="ORF">GGR23_002440</name>
</gene>
<feature type="transmembrane region" description="Helical" evidence="6">
    <location>
        <begin position="74"/>
        <end position="96"/>
    </location>
</feature>
<comment type="caution">
    <text evidence="7">The sequence shown here is derived from an EMBL/GenBank/DDBJ whole genome shotgun (WGS) entry which is preliminary data.</text>
</comment>
<keyword evidence="4 6" id="KW-0472">Membrane</keyword>
<reference evidence="7 8" key="1">
    <citation type="submission" date="2020-08" db="EMBL/GenBank/DDBJ databases">
        <title>Genomic Encyclopedia of Type Strains, Phase IV (KMG-IV): sequencing the most valuable type-strain genomes for metagenomic binning, comparative biology and taxonomic classification.</title>
        <authorList>
            <person name="Goeker M."/>
        </authorList>
    </citation>
    <scope>NUCLEOTIDE SEQUENCE [LARGE SCALE GENOMIC DNA]</scope>
    <source>
        <strain evidence="7 8">DSM 29853</strain>
    </source>
</reference>
<evidence type="ECO:0000313" key="8">
    <source>
        <dbReference type="Proteomes" id="UP000528286"/>
    </source>
</evidence>
<keyword evidence="3 6" id="KW-1133">Transmembrane helix</keyword>
<keyword evidence="8" id="KW-1185">Reference proteome</keyword>
<sequence length="385" mass="39837">MVQDKSPEDQPEEGKDILDLKAEPAPSPDSPDMSPDAGRENDTSSASAASTSEAPNAAPASPPPQIQRRQSTPAMIGAGILGGLIALAAAGSMQYAGYLPSTAPNSEQPDAGSDIEALRAEIDGLKQQLATIPADIAPTGKLEERIAALESRASDTSGGGDLTEVTARIAAVDERLGTLQQTATQGESAANQKIADLTTRLEAAEKTLREKPGEAAVSRAIAAAYLKAAVDRGDPYLTELETFASLSPDDPAIGDLRSLAATGVKSRADLLHDFDAVAGAIMDAASQPEPGEGFADRLWASARSLVSVRPVGNVEGNDAGAVLARLEDKLKNGDLKGASLEWEALPEAARKVSEAFKTNLDARVKADELTRGIAERSRTAAVQAG</sequence>
<dbReference type="AlphaFoldDB" id="A0A7W6J5N6"/>
<keyword evidence="2 6" id="KW-0812">Transmembrane</keyword>
<dbReference type="EMBL" id="JACIEZ010000004">
    <property type="protein sequence ID" value="MBB4065239.1"/>
    <property type="molecule type" value="Genomic_DNA"/>
</dbReference>
<protein>
    <recommendedName>
        <fullName evidence="9">Mitochondrial inner membrane protein</fullName>
    </recommendedName>
</protein>
<proteinExistence type="predicted"/>
<evidence type="ECO:0000256" key="4">
    <source>
        <dbReference type="ARBA" id="ARBA00023136"/>
    </source>
</evidence>
<comment type="subcellular location">
    <subcellularLocation>
        <location evidence="1">Membrane</location>
    </subcellularLocation>
</comment>
<feature type="compositionally biased region" description="Basic and acidic residues" evidence="5">
    <location>
        <begin position="1"/>
        <end position="22"/>
    </location>
</feature>
<evidence type="ECO:0000256" key="5">
    <source>
        <dbReference type="SAM" id="MobiDB-lite"/>
    </source>
</evidence>
<dbReference type="Gene3D" id="1.10.287.1490">
    <property type="match status" value="1"/>
</dbReference>
<evidence type="ECO:0000256" key="3">
    <source>
        <dbReference type="ARBA" id="ARBA00022989"/>
    </source>
</evidence>
<organism evidence="7 8">
    <name type="scientific">Gellertiella hungarica</name>
    <dbReference type="NCBI Taxonomy" id="1572859"/>
    <lineage>
        <taxon>Bacteria</taxon>
        <taxon>Pseudomonadati</taxon>
        <taxon>Pseudomonadota</taxon>
        <taxon>Alphaproteobacteria</taxon>
        <taxon>Hyphomicrobiales</taxon>
        <taxon>Rhizobiaceae</taxon>
        <taxon>Gellertiella</taxon>
    </lineage>
</organism>